<dbReference type="RefSeq" id="WP_145062004.1">
    <property type="nucleotide sequence ID" value="NZ_CP036287.1"/>
</dbReference>
<keyword evidence="2" id="KW-1185">Reference proteome</keyword>
<evidence type="ECO:0000313" key="1">
    <source>
        <dbReference type="EMBL" id="QDU65421.1"/>
    </source>
</evidence>
<evidence type="ECO:0000313" key="2">
    <source>
        <dbReference type="Proteomes" id="UP000316921"/>
    </source>
</evidence>
<dbReference type="AlphaFoldDB" id="A0A518BEL3"/>
<proteinExistence type="predicted"/>
<dbReference type="KEGG" id="pbap:Pla133_04860"/>
<dbReference type="Gene3D" id="3.90.550.10">
    <property type="entry name" value="Spore Coat Polysaccharide Biosynthesis Protein SpsA, Chain A"/>
    <property type="match status" value="1"/>
</dbReference>
<reference evidence="1 2" key="1">
    <citation type="submission" date="2019-02" db="EMBL/GenBank/DDBJ databases">
        <title>Deep-cultivation of Planctomycetes and their phenomic and genomic characterization uncovers novel biology.</title>
        <authorList>
            <person name="Wiegand S."/>
            <person name="Jogler M."/>
            <person name="Boedeker C."/>
            <person name="Pinto D."/>
            <person name="Vollmers J."/>
            <person name="Rivas-Marin E."/>
            <person name="Kohn T."/>
            <person name="Peeters S.H."/>
            <person name="Heuer A."/>
            <person name="Rast P."/>
            <person name="Oberbeckmann S."/>
            <person name="Bunk B."/>
            <person name="Jeske O."/>
            <person name="Meyerdierks A."/>
            <person name="Storesund J.E."/>
            <person name="Kallscheuer N."/>
            <person name="Luecker S."/>
            <person name="Lage O.M."/>
            <person name="Pohl T."/>
            <person name="Merkel B.J."/>
            <person name="Hornburger P."/>
            <person name="Mueller R.-W."/>
            <person name="Bruemmer F."/>
            <person name="Labrenz M."/>
            <person name="Spormann A.M."/>
            <person name="Op den Camp H."/>
            <person name="Overmann J."/>
            <person name="Amann R."/>
            <person name="Jetten M.S.M."/>
            <person name="Mascher T."/>
            <person name="Medema M.H."/>
            <person name="Devos D.P."/>
            <person name="Kaster A.-K."/>
            <person name="Ovreas L."/>
            <person name="Rohde M."/>
            <person name="Galperin M.Y."/>
            <person name="Jogler C."/>
        </authorList>
    </citation>
    <scope>NUCLEOTIDE SEQUENCE [LARGE SCALE GENOMIC DNA]</scope>
    <source>
        <strain evidence="1 2">Pla133</strain>
    </source>
</reference>
<protein>
    <submittedName>
        <fullName evidence="1">Uncharacterized protein</fullName>
    </submittedName>
</protein>
<sequence length="292" mass="31713">MPEGEAQLHPLAAYKGVELSVADRPLVAELVDRLRASGGFGPISIAGPASIHARLELDADLIDTDSSVAENLRAALRHHAEREHRQVAIMACDVLPTAEELRDLAALHAAGGPCACWIPLVRRPEDDSRLGSFAWKPRYDLQVRGEAQPIHVLPGHLTVLEPAALQLDLVLGVMDVAYTTRNTPVGPRSRRMALGVLSLLLRADLARLARGRPPALTWRVLGCGFWLARALRSGKVSLEQAELRLARAFLTDDRRGDAGTARGLRSPIVDVLSLAEDVDTQEEADFLHLGHP</sequence>
<organism evidence="1 2">
    <name type="scientific">Engelhardtia mirabilis</name>
    <dbReference type="NCBI Taxonomy" id="2528011"/>
    <lineage>
        <taxon>Bacteria</taxon>
        <taxon>Pseudomonadati</taxon>
        <taxon>Planctomycetota</taxon>
        <taxon>Planctomycetia</taxon>
        <taxon>Planctomycetia incertae sedis</taxon>
        <taxon>Engelhardtia</taxon>
    </lineage>
</organism>
<name>A0A518BEL3_9BACT</name>
<dbReference type="SUPFAM" id="SSF53448">
    <property type="entry name" value="Nucleotide-diphospho-sugar transferases"/>
    <property type="match status" value="1"/>
</dbReference>
<dbReference type="Proteomes" id="UP000316921">
    <property type="component" value="Chromosome"/>
</dbReference>
<gene>
    <name evidence="1" type="ORF">Pla133_04860</name>
</gene>
<accession>A0A518BEL3</accession>
<dbReference type="EMBL" id="CP036287">
    <property type="protein sequence ID" value="QDU65421.1"/>
    <property type="molecule type" value="Genomic_DNA"/>
</dbReference>
<dbReference type="InterPro" id="IPR029044">
    <property type="entry name" value="Nucleotide-diphossugar_trans"/>
</dbReference>